<reference evidence="8 9" key="1">
    <citation type="submission" date="2016-10" db="EMBL/GenBank/DDBJ databases">
        <authorList>
            <person name="Varghese N."/>
            <person name="Submissions S."/>
        </authorList>
    </citation>
    <scope>NUCLEOTIDE SEQUENCE [LARGE SCALE GENOMIC DNA]</scope>
    <source>
        <strain evidence="8 9">DSM 25353</strain>
    </source>
</reference>
<sequence length="118" mass="13568">MLSIHLNNLLFHSFHGLYEEETVLGNDFKVDVTVWHQPARIPVKSLHETINYVTVYELIKKRMETPTLLLETLATTIAQEILATFQQAEKVKISIDKLQPPIPDFHGSVGVEFELKRN</sequence>
<evidence type="ECO:0000313" key="8">
    <source>
        <dbReference type="EMBL" id="SDX50275.1"/>
    </source>
</evidence>
<dbReference type="SUPFAM" id="SSF55620">
    <property type="entry name" value="Tetrahydrobiopterin biosynthesis enzymes-like"/>
    <property type="match status" value="1"/>
</dbReference>
<evidence type="ECO:0000256" key="2">
    <source>
        <dbReference type="ARBA" id="ARBA00005013"/>
    </source>
</evidence>
<dbReference type="Pfam" id="PF02152">
    <property type="entry name" value="FolB"/>
    <property type="match status" value="1"/>
</dbReference>
<dbReference type="NCBIfam" id="TIGR00526">
    <property type="entry name" value="folB_dom"/>
    <property type="match status" value="1"/>
</dbReference>
<accession>A0A8X8IIF3</accession>
<feature type="domain" description="Dihydroneopterin aldolase/epimerase" evidence="7">
    <location>
        <begin position="4"/>
        <end position="115"/>
    </location>
</feature>
<evidence type="ECO:0000256" key="3">
    <source>
        <dbReference type="ARBA" id="ARBA00005708"/>
    </source>
</evidence>
<dbReference type="AlphaFoldDB" id="A0A8X8IIF3"/>
<evidence type="ECO:0000256" key="4">
    <source>
        <dbReference type="ARBA" id="ARBA00022909"/>
    </source>
</evidence>
<dbReference type="InterPro" id="IPR006156">
    <property type="entry name" value="Dihydroneopterin_aldolase"/>
</dbReference>
<dbReference type="GO" id="GO:0046656">
    <property type="term" value="P:folic acid biosynthetic process"/>
    <property type="evidence" value="ECO:0007669"/>
    <property type="project" value="UniProtKB-UniRule"/>
</dbReference>
<evidence type="ECO:0000313" key="9">
    <source>
        <dbReference type="Proteomes" id="UP000198711"/>
    </source>
</evidence>
<keyword evidence="9" id="KW-1185">Reference proteome</keyword>
<keyword evidence="4 6" id="KW-0289">Folate biosynthesis</keyword>
<comment type="catalytic activity">
    <reaction evidence="1 6">
        <text>7,8-dihydroneopterin = 6-hydroxymethyl-7,8-dihydropterin + glycolaldehyde</text>
        <dbReference type="Rhea" id="RHEA:10540"/>
        <dbReference type="ChEBI" id="CHEBI:17001"/>
        <dbReference type="ChEBI" id="CHEBI:17071"/>
        <dbReference type="ChEBI" id="CHEBI:44841"/>
        <dbReference type="EC" id="4.1.2.25"/>
    </reaction>
</comment>
<dbReference type="GO" id="GO:0004150">
    <property type="term" value="F:dihydroneopterin aldolase activity"/>
    <property type="evidence" value="ECO:0007669"/>
    <property type="project" value="UniProtKB-UniRule"/>
</dbReference>
<evidence type="ECO:0000256" key="6">
    <source>
        <dbReference type="RuleBase" id="RU362079"/>
    </source>
</evidence>
<proteinExistence type="inferred from homology"/>
<dbReference type="NCBIfam" id="TIGR00525">
    <property type="entry name" value="folB"/>
    <property type="match status" value="1"/>
</dbReference>
<organism evidence="8 9">
    <name type="scientific">Hydrobacter penzbergensis</name>
    <dbReference type="NCBI Taxonomy" id="1235997"/>
    <lineage>
        <taxon>Bacteria</taxon>
        <taxon>Pseudomonadati</taxon>
        <taxon>Bacteroidota</taxon>
        <taxon>Chitinophagia</taxon>
        <taxon>Chitinophagales</taxon>
        <taxon>Chitinophagaceae</taxon>
        <taxon>Hydrobacter</taxon>
    </lineage>
</organism>
<gene>
    <name evidence="8" type="ORF">SAMN05444410_11814</name>
</gene>
<dbReference type="InterPro" id="IPR043133">
    <property type="entry name" value="GTP-CH-I_C/QueF"/>
</dbReference>
<dbReference type="EMBL" id="FNNO01000018">
    <property type="protein sequence ID" value="SDX50275.1"/>
    <property type="molecule type" value="Genomic_DNA"/>
</dbReference>
<comment type="pathway">
    <text evidence="2 6">Cofactor biosynthesis; tetrahydrofolate biosynthesis; 2-amino-4-hydroxy-6-hydroxymethyl-7,8-dihydropteridine diphosphate from 7,8-dihydroneopterin triphosphate: step 3/4.</text>
</comment>
<keyword evidence="5 6" id="KW-0456">Lyase</keyword>
<dbReference type="PANTHER" id="PTHR42844:SF1">
    <property type="entry name" value="DIHYDRONEOPTERIN ALDOLASE 1-RELATED"/>
    <property type="match status" value="1"/>
</dbReference>
<dbReference type="EC" id="4.1.2.25" evidence="6"/>
<evidence type="ECO:0000256" key="5">
    <source>
        <dbReference type="ARBA" id="ARBA00023239"/>
    </source>
</evidence>
<comment type="function">
    <text evidence="6">Catalyzes the conversion of 7,8-dihydroneopterin to 6-hydroxymethyl-7,8-dihydropterin.</text>
</comment>
<dbReference type="InterPro" id="IPR006157">
    <property type="entry name" value="FolB_dom"/>
</dbReference>
<dbReference type="Proteomes" id="UP000198711">
    <property type="component" value="Unassembled WGS sequence"/>
</dbReference>
<protein>
    <recommendedName>
        <fullName evidence="6">7,8-dihydroneopterin aldolase</fullName>
        <ecNumber evidence="6">4.1.2.25</ecNumber>
    </recommendedName>
</protein>
<evidence type="ECO:0000256" key="1">
    <source>
        <dbReference type="ARBA" id="ARBA00001353"/>
    </source>
</evidence>
<dbReference type="GO" id="GO:0005737">
    <property type="term" value="C:cytoplasm"/>
    <property type="evidence" value="ECO:0007669"/>
    <property type="project" value="TreeGrafter"/>
</dbReference>
<comment type="similarity">
    <text evidence="3 6">Belongs to the DHNA family.</text>
</comment>
<dbReference type="GO" id="GO:0046654">
    <property type="term" value="P:tetrahydrofolate biosynthetic process"/>
    <property type="evidence" value="ECO:0007669"/>
    <property type="project" value="UniProtKB-UniRule"/>
</dbReference>
<name>A0A8X8IIF3_9BACT</name>
<dbReference type="Gene3D" id="3.30.1130.10">
    <property type="match status" value="1"/>
</dbReference>
<dbReference type="PANTHER" id="PTHR42844">
    <property type="entry name" value="DIHYDRONEOPTERIN ALDOLASE 1-RELATED"/>
    <property type="match status" value="1"/>
</dbReference>
<evidence type="ECO:0000259" key="7">
    <source>
        <dbReference type="SMART" id="SM00905"/>
    </source>
</evidence>
<dbReference type="SMART" id="SM00905">
    <property type="entry name" value="FolB"/>
    <property type="match status" value="1"/>
</dbReference>
<dbReference type="RefSeq" id="WP_257575036.1">
    <property type="nucleotide sequence ID" value="NZ_FNNO01000018.1"/>
</dbReference>
<comment type="caution">
    <text evidence="8">The sequence shown here is derived from an EMBL/GenBank/DDBJ whole genome shotgun (WGS) entry which is preliminary data.</text>
</comment>